<organism evidence="2 3">
    <name type="scientific">Clostridium botulinum CFSAN001627</name>
    <dbReference type="NCBI Taxonomy" id="1232189"/>
    <lineage>
        <taxon>Bacteria</taxon>
        <taxon>Bacillati</taxon>
        <taxon>Bacillota</taxon>
        <taxon>Clostridia</taxon>
        <taxon>Eubacteriales</taxon>
        <taxon>Clostridiaceae</taxon>
        <taxon>Clostridium</taxon>
    </lineage>
</organism>
<evidence type="ECO:0000313" key="2">
    <source>
        <dbReference type="EMBL" id="EKN42777.1"/>
    </source>
</evidence>
<feature type="non-terminal residue" evidence="2">
    <location>
        <position position="110"/>
    </location>
</feature>
<dbReference type="EMBL" id="AMXI01000252">
    <property type="protein sequence ID" value="EKN42777.1"/>
    <property type="molecule type" value="Genomic_DNA"/>
</dbReference>
<accession>M1ZSP2</accession>
<feature type="domain" description="Putative zinc ribbon" evidence="1">
    <location>
        <begin position="5"/>
        <end position="83"/>
    </location>
</feature>
<proteinExistence type="predicted"/>
<protein>
    <submittedName>
        <fullName evidence="2">Transcription activator, effector binding domain-containing protein</fullName>
    </submittedName>
</protein>
<dbReference type="Proteomes" id="UP000011944">
    <property type="component" value="Unassembled WGS sequence"/>
</dbReference>
<evidence type="ECO:0000313" key="3">
    <source>
        <dbReference type="Proteomes" id="UP000011944"/>
    </source>
</evidence>
<reference evidence="2 3" key="1">
    <citation type="submission" date="2012-10" db="EMBL/GenBank/DDBJ databases">
        <authorList>
            <person name="Strain E.A."/>
            <person name="Brown E."/>
            <person name="Allard M.W."/>
            <person name="Gonzalez-Escalona N."/>
            <person name="Timme R."/>
        </authorList>
    </citation>
    <scope>NUCLEOTIDE SEQUENCE [LARGE SCALE GENOMIC DNA]</scope>
    <source>
        <strain evidence="2 3">CFSAN001627</strain>
    </source>
</reference>
<dbReference type="Pfam" id="PF12674">
    <property type="entry name" value="Zn_ribbon_2"/>
    <property type="match status" value="1"/>
</dbReference>
<reference evidence="2 3" key="2">
    <citation type="submission" date="2013-03" db="EMBL/GenBank/DDBJ databases">
        <title>Diversity in Clostridium botulinum.</title>
        <authorList>
            <person name="Timme R.E."/>
            <person name="Allard M."/>
            <person name="Luo Y."/>
            <person name="Strain E."/>
            <person name="Gonzalez-Escalona N."/>
            <person name="Brown E."/>
        </authorList>
    </citation>
    <scope>NUCLEOTIDE SEQUENCE [LARGE SCALE GENOMIC DNA]</scope>
    <source>
        <strain evidence="2 3">CFSAN001627</strain>
    </source>
</reference>
<name>M1ZSP2_CLOBO</name>
<sequence length="110" mass="12962">MEQIYCQSCGMAMSEELYSTELNNKKNHEYCIYCYENGAFKHPNLTIEQMIDVCIPFMKEKGMKEDEAIALMKNCLPNLKRWRKEDIITKVVEKDKMIIVGKEIRTTNKD</sequence>
<comment type="caution">
    <text evidence="2">The sequence shown here is derived from an EMBL/GenBank/DDBJ whole genome shotgun (WGS) entry which is preliminary data.</text>
</comment>
<gene>
    <name evidence="2" type="ORF">CFSAN001627_04657</name>
</gene>
<dbReference type="InterPro" id="IPR025868">
    <property type="entry name" value="Zn_ribbon_dom_put"/>
</dbReference>
<evidence type="ECO:0000259" key="1">
    <source>
        <dbReference type="Pfam" id="PF12674"/>
    </source>
</evidence>
<dbReference type="AlphaFoldDB" id="M1ZSP2"/>